<dbReference type="RefSeq" id="WP_013962746.1">
    <property type="nucleotide sequence ID" value="NC_015730.1"/>
</dbReference>
<dbReference type="STRING" id="391595.RLO149_c028740"/>
<dbReference type="GO" id="GO:0003677">
    <property type="term" value="F:DNA binding"/>
    <property type="evidence" value="ECO:0007669"/>
    <property type="project" value="UniProtKB-KW"/>
</dbReference>
<dbReference type="Pfam" id="PF00126">
    <property type="entry name" value="HTH_1"/>
    <property type="match status" value="1"/>
</dbReference>
<dbReference type="PANTHER" id="PTHR30579">
    <property type="entry name" value="TRANSCRIPTIONAL REGULATOR"/>
    <property type="match status" value="1"/>
</dbReference>
<dbReference type="PANTHER" id="PTHR30579:SF7">
    <property type="entry name" value="HTH-TYPE TRANSCRIPTIONAL REGULATOR LRHA-RELATED"/>
    <property type="match status" value="1"/>
</dbReference>
<evidence type="ECO:0000256" key="3">
    <source>
        <dbReference type="ARBA" id="ARBA00023125"/>
    </source>
</evidence>
<dbReference type="InterPro" id="IPR036390">
    <property type="entry name" value="WH_DNA-bd_sf"/>
</dbReference>
<sequence>MENLDSDLLRTFLAVAQAGSVTDGAARIHRSQSATSIQVKRLEAILGRSVFDRHGRGVVLSETGRRLLPVAQDVTARLDVTLREISQCAVSGQLHVGIPDDHGRAKLVEIISAFTRHHPGVELVVTCALSTEFPNALEKGALDLAIYEVEHPKPQEEVLFEDPTCWMTSTHRDFPTGESLPVALFDHACWWRDVAIASLEARGKPYRIAYSSQSVSGVIAAVEAGIAVGLLGRSSLHSGLAAVDENLGFGSTPASKLVMAARGAKETQLQAAMKEAVRSAFQTTALESRPGCNFNKCAS</sequence>
<comment type="similarity">
    <text evidence="1">Belongs to the LysR transcriptional regulatory family.</text>
</comment>
<dbReference type="Proteomes" id="UP000001353">
    <property type="component" value="Chromosome"/>
</dbReference>
<dbReference type="HOGENOM" id="CLU_039613_1_3_5"/>
<dbReference type="InterPro" id="IPR036388">
    <property type="entry name" value="WH-like_DNA-bd_sf"/>
</dbReference>
<evidence type="ECO:0000256" key="2">
    <source>
        <dbReference type="ARBA" id="ARBA00023015"/>
    </source>
</evidence>
<proteinExistence type="inferred from homology"/>
<evidence type="ECO:0000313" key="6">
    <source>
        <dbReference type="EMBL" id="AEI94833.1"/>
    </source>
</evidence>
<evidence type="ECO:0000256" key="4">
    <source>
        <dbReference type="ARBA" id="ARBA00023163"/>
    </source>
</evidence>
<dbReference type="InterPro" id="IPR000847">
    <property type="entry name" value="LysR_HTH_N"/>
</dbReference>
<evidence type="ECO:0000313" key="7">
    <source>
        <dbReference type="Proteomes" id="UP000001353"/>
    </source>
</evidence>
<keyword evidence="7" id="KW-1185">Reference proteome</keyword>
<dbReference type="AlphaFoldDB" id="F7ZGA2"/>
<keyword evidence="2" id="KW-0805">Transcription regulation</keyword>
<keyword evidence="3" id="KW-0238">DNA-binding</keyword>
<dbReference type="InterPro" id="IPR005119">
    <property type="entry name" value="LysR_subst-bd"/>
</dbReference>
<dbReference type="GO" id="GO:0003700">
    <property type="term" value="F:DNA-binding transcription factor activity"/>
    <property type="evidence" value="ECO:0007669"/>
    <property type="project" value="InterPro"/>
</dbReference>
<feature type="domain" description="HTH lysR-type" evidence="5">
    <location>
        <begin position="4"/>
        <end position="61"/>
    </location>
</feature>
<dbReference type="Gene3D" id="3.40.190.10">
    <property type="entry name" value="Periplasmic binding protein-like II"/>
    <property type="match status" value="2"/>
</dbReference>
<reference evidence="6 7" key="1">
    <citation type="journal article" date="2011" name="BMC Genomics">
        <title>Comparative genome analysis and genome-guided physiological analysis of Roseobacter litoralis.</title>
        <authorList>
            <person name="Kalhoefer D."/>
            <person name="Thole S."/>
            <person name="Voget S."/>
            <person name="Lehmann R."/>
            <person name="Liesegang H."/>
            <person name="Wollher A."/>
            <person name="Daniel R."/>
            <person name="Simon M."/>
            <person name="Brinkhoff T."/>
        </authorList>
    </citation>
    <scope>NUCLEOTIDE SEQUENCE [LARGE SCALE GENOMIC DNA]</scope>
    <source>
        <strain evidence="7">ATCC 49566 / DSM 6996 / JCM 21268 / NBRC 15278 / OCh 149</strain>
    </source>
</reference>
<gene>
    <name evidence="6" type="ordered locus">RLO149_c028740</name>
</gene>
<dbReference type="eggNOG" id="COG0583">
    <property type="taxonomic scope" value="Bacteria"/>
</dbReference>
<name>F7ZGA2_ROSLO</name>
<dbReference type="PROSITE" id="PS50931">
    <property type="entry name" value="HTH_LYSR"/>
    <property type="match status" value="1"/>
</dbReference>
<dbReference type="KEGG" id="rli:RLO149_c028740"/>
<evidence type="ECO:0000256" key="1">
    <source>
        <dbReference type="ARBA" id="ARBA00009437"/>
    </source>
</evidence>
<dbReference type="SUPFAM" id="SSF46785">
    <property type="entry name" value="Winged helix' DNA-binding domain"/>
    <property type="match status" value="1"/>
</dbReference>
<protein>
    <submittedName>
        <fullName evidence="6">HTH-type transcriptional regulator, LysR family</fullName>
    </submittedName>
</protein>
<keyword evidence="4" id="KW-0804">Transcription</keyword>
<dbReference type="Gene3D" id="1.10.10.10">
    <property type="entry name" value="Winged helix-like DNA-binding domain superfamily/Winged helix DNA-binding domain"/>
    <property type="match status" value="1"/>
</dbReference>
<accession>F7ZGA2</accession>
<dbReference type="InterPro" id="IPR050176">
    <property type="entry name" value="LTTR"/>
</dbReference>
<organism evidence="6 7">
    <name type="scientific">Roseobacter litoralis (strain ATCC 49566 / DSM 6996 / JCM 21268 / NBRC 15278 / OCh 149)</name>
    <dbReference type="NCBI Taxonomy" id="391595"/>
    <lineage>
        <taxon>Bacteria</taxon>
        <taxon>Pseudomonadati</taxon>
        <taxon>Pseudomonadota</taxon>
        <taxon>Alphaproteobacteria</taxon>
        <taxon>Rhodobacterales</taxon>
        <taxon>Roseobacteraceae</taxon>
        <taxon>Roseobacter</taxon>
    </lineage>
</organism>
<dbReference type="EMBL" id="CP002623">
    <property type="protein sequence ID" value="AEI94833.1"/>
    <property type="molecule type" value="Genomic_DNA"/>
</dbReference>
<dbReference type="Pfam" id="PF03466">
    <property type="entry name" value="LysR_substrate"/>
    <property type="match status" value="1"/>
</dbReference>
<evidence type="ECO:0000259" key="5">
    <source>
        <dbReference type="PROSITE" id="PS50931"/>
    </source>
</evidence>
<dbReference type="OrthoDB" id="5297263at2"/>
<dbReference type="SUPFAM" id="SSF53850">
    <property type="entry name" value="Periplasmic binding protein-like II"/>
    <property type="match status" value="1"/>
</dbReference>